<keyword evidence="2" id="KW-1185">Reference proteome</keyword>
<accession>A0A6N1X4F0</accession>
<evidence type="ECO:0000313" key="2">
    <source>
        <dbReference type="Proteomes" id="UP000509579"/>
    </source>
</evidence>
<dbReference type="EMBL" id="CP054840">
    <property type="protein sequence ID" value="QKV52862.1"/>
    <property type="molecule type" value="Genomic_DNA"/>
</dbReference>
<protein>
    <submittedName>
        <fullName evidence="1">Uncharacterized protein</fullName>
    </submittedName>
</protein>
<name>A0A6N1X4F0_9BURK</name>
<dbReference type="KEGG" id="aant:HUK68_08150"/>
<evidence type="ECO:0000313" key="1">
    <source>
        <dbReference type="EMBL" id="QKV52862.1"/>
    </source>
</evidence>
<reference evidence="1 2" key="1">
    <citation type="submission" date="2020-06" db="EMBL/GenBank/DDBJ databases">
        <title>Acidovorax antarctica sp. nov., isolated from Corinth ice sheet soil, Antarctic Fields Peninsula.</title>
        <authorList>
            <person name="Xu Q."/>
            <person name="Peng F."/>
        </authorList>
    </citation>
    <scope>NUCLEOTIDE SEQUENCE [LARGE SCALE GENOMIC DNA]</scope>
    <source>
        <strain evidence="1 2">16-35-5</strain>
    </source>
</reference>
<organism evidence="1 2">
    <name type="scientific">Comamonas antarctica</name>
    <dbReference type="NCBI Taxonomy" id="2743470"/>
    <lineage>
        <taxon>Bacteria</taxon>
        <taxon>Pseudomonadati</taxon>
        <taxon>Pseudomonadota</taxon>
        <taxon>Betaproteobacteria</taxon>
        <taxon>Burkholderiales</taxon>
        <taxon>Comamonadaceae</taxon>
        <taxon>Comamonas</taxon>
    </lineage>
</organism>
<dbReference type="Proteomes" id="UP000509579">
    <property type="component" value="Chromosome"/>
</dbReference>
<sequence>MEKSVKEYVHELITYDDSRASAPYEHCTTAVLGAGLLLCALRAHGRGRAVLHATLAGMLLARAAAGTDGLRKWADAPRP</sequence>
<dbReference type="AlphaFoldDB" id="A0A6N1X4F0"/>
<gene>
    <name evidence="1" type="ORF">HUK68_08150</name>
</gene>
<proteinExistence type="predicted"/>
<dbReference type="RefSeq" id="WP_175503739.1">
    <property type="nucleotide sequence ID" value="NZ_CAURQT010000015.1"/>
</dbReference>